<keyword evidence="1" id="KW-0614">Plasmid</keyword>
<gene>
    <name evidence="1" type="ordered locus">SM11_pD0396</name>
</gene>
<reference evidence="1 2" key="1">
    <citation type="journal article" date="2011" name="J. Biotechnol.">
        <title>The complete genome sequence of the dominant Sinorhizobium meliloti field isolate SM11 extends the S. meliloti pan-genome.</title>
        <authorList>
            <person name="Schneiker-Bekel S."/>
            <person name="Wibberg D."/>
            <person name="Bekel T."/>
            <person name="Blom J."/>
            <person name="Linke B."/>
            <person name="Neuweger H."/>
            <person name="Stiens M."/>
            <person name="Vorholter F.J."/>
            <person name="Weidner S."/>
            <person name="Goesmann A."/>
            <person name="Puhler A."/>
            <person name="Schluter A."/>
        </authorList>
    </citation>
    <scope>NUCLEOTIDE SEQUENCE [LARGE SCALE GENOMIC DNA]</scope>
    <source>
        <strain evidence="1 2">SM11</strain>
        <plasmid evidence="2">pSmeSM11d</plasmid>
    </source>
</reference>
<dbReference type="HOGENOM" id="CLU_3066243_0_0_5"/>
<evidence type="ECO:0000313" key="2">
    <source>
        <dbReference type="Proteomes" id="UP000009045"/>
    </source>
</evidence>
<geneLocation type="plasmid" evidence="1 2">
    <name>pSmeSM11d</name>
</geneLocation>
<dbReference type="PATRIC" id="fig|707241.3.peg.6076"/>
<dbReference type="AlphaFoldDB" id="F7XJQ1"/>
<dbReference type="KEGG" id="smx:SM11_pD0396"/>
<evidence type="ECO:0000313" key="1">
    <source>
        <dbReference type="EMBL" id="AEH83229.1"/>
    </source>
</evidence>
<name>F7XJQ1_SINMM</name>
<accession>F7XJQ1</accession>
<organism evidence="1 2">
    <name type="scientific">Sinorhizobium meliloti (strain SM11)</name>
    <dbReference type="NCBI Taxonomy" id="707241"/>
    <lineage>
        <taxon>Bacteria</taxon>
        <taxon>Pseudomonadati</taxon>
        <taxon>Pseudomonadota</taxon>
        <taxon>Alphaproteobacteria</taxon>
        <taxon>Hyphomicrobiales</taxon>
        <taxon>Rhizobiaceae</taxon>
        <taxon>Sinorhizobium/Ensifer group</taxon>
        <taxon>Sinorhizobium</taxon>
    </lineage>
</organism>
<dbReference type="Proteomes" id="UP000009045">
    <property type="component" value="Plasmid pSmeSM11d"/>
</dbReference>
<sequence length="53" mass="5974">MTMSLTTHFIAELIRAANEADRLTPFEVKRLLNRSVDTIREMSRRASLAATAP</sequence>
<dbReference type="EMBL" id="CP001832">
    <property type="protein sequence ID" value="AEH83229.1"/>
    <property type="molecule type" value="Genomic_DNA"/>
</dbReference>
<protein>
    <submittedName>
        <fullName evidence="1">Uncharacterized protein</fullName>
    </submittedName>
</protein>
<proteinExistence type="predicted"/>